<evidence type="ECO:0000256" key="6">
    <source>
        <dbReference type="ARBA" id="ARBA00023225"/>
    </source>
</evidence>
<evidence type="ECO:0000313" key="10">
    <source>
        <dbReference type="Proteomes" id="UP000562352"/>
    </source>
</evidence>
<comment type="function">
    <text evidence="1">Needed for flagellar regrowth and assembly.</text>
</comment>
<keyword evidence="6" id="KW-1006">Bacterial flagellum protein export</keyword>
<evidence type="ECO:0000256" key="5">
    <source>
        <dbReference type="ARBA" id="ARBA00022927"/>
    </source>
</evidence>
<keyword evidence="9" id="KW-0969">Cilium</keyword>
<dbReference type="Proteomes" id="UP000562352">
    <property type="component" value="Unassembled WGS sequence"/>
</dbReference>
<comment type="similarity">
    <text evidence="2">Belongs to the FliH family.</text>
</comment>
<sequence>MSSSLDAVVRGADARTFTAARFAADFGPGNNLPTEIVEEARATAQAAGYAAGWAQGREEARAEAQRIAQATARAEAERTARAEAEQTARLDSALTALAASAGQLERQTAPVATEIEELILQTAFTIAEAVLGREIAHSPEPGREALARALELAPAGRPVLVRLNPGDHATLVGAGEARFDFDGRDVALVADAGLEPGDAVAECDATSVDARLSTAVQRAKEALGL</sequence>
<keyword evidence="3" id="KW-0813">Transport</keyword>
<accession>A0A841DFY6</accession>
<dbReference type="AlphaFoldDB" id="A0A841DFY6"/>
<keyword evidence="9" id="KW-0966">Cell projection</keyword>
<organism evidence="9 10">
    <name type="scientific">Planomonospora venezuelensis</name>
    <dbReference type="NCBI Taxonomy" id="1999"/>
    <lineage>
        <taxon>Bacteria</taxon>
        <taxon>Bacillati</taxon>
        <taxon>Actinomycetota</taxon>
        <taxon>Actinomycetes</taxon>
        <taxon>Streptosporangiales</taxon>
        <taxon>Streptosporangiaceae</taxon>
        <taxon>Planomonospora</taxon>
    </lineage>
</organism>
<gene>
    <name evidence="9" type="ORF">FHS22_006606</name>
</gene>
<keyword evidence="5" id="KW-0653">Protein transport</keyword>
<protein>
    <submittedName>
        <fullName evidence="9">Flagellar assembly protein FliH</fullName>
    </submittedName>
</protein>
<dbReference type="InterPro" id="IPR051472">
    <property type="entry name" value="T3SS_Stator/FliH"/>
</dbReference>
<feature type="domain" description="Flagellar assembly protein FliH/Type III secretion system HrpE" evidence="8">
    <location>
        <begin position="93"/>
        <end position="218"/>
    </location>
</feature>
<dbReference type="Pfam" id="PF02108">
    <property type="entry name" value="FliH"/>
    <property type="match status" value="1"/>
</dbReference>
<dbReference type="PANTHER" id="PTHR34982:SF1">
    <property type="entry name" value="FLAGELLAR ASSEMBLY PROTEIN FLIH"/>
    <property type="match status" value="1"/>
</dbReference>
<dbReference type="RefSeq" id="WP_184948028.1">
    <property type="nucleotide sequence ID" value="NZ_BAAAWZ010000005.1"/>
</dbReference>
<evidence type="ECO:0000313" key="9">
    <source>
        <dbReference type="EMBL" id="MBB5967304.1"/>
    </source>
</evidence>
<reference evidence="9 10" key="1">
    <citation type="submission" date="2020-08" db="EMBL/GenBank/DDBJ databases">
        <title>Genomic Encyclopedia of Type Strains, Phase III (KMG-III): the genomes of soil and plant-associated and newly described type strains.</title>
        <authorList>
            <person name="Whitman W."/>
        </authorList>
    </citation>
    <scope>NUCLEOTIDE SEQUENCE [LARGE SCALE GENOMIC DNA]</scope>
    <source>
        <strain evidence="9 10">CECT 3303</strain>
    </source>
</reference>
<keyword evidence="9" id="KW-0282">Flagellum</keyword>
<keyword evidence="7" id="KW-0175">Coiled coil</keyword>
<dbReference type="GO" id="GO:0005829">
    <property type="term" value="C:cytosol"/>
    <property type="evidence" value="ECO:0007669"/>
    <property type="project" value="TreeGrafter"/>
</dbReference>
<dbReference type="EMBL" id="JACHJJ010000031">
    <property type="protein sequence ID" value="MBB5967304.1"/>
    <property type="molecule type" value="Genomic_DNA"/>
</dbReference>
<name>A0A841DFY6_PLAVE</name>
<dbReference type="InterPro" id="IPR018035">
    <property type="entry name" value="Flagellar_FliH/T3SS_HrpE"/>
</dbReference>
<dbReference type="PANTHER" id="PTHR34982">
    <property type="entry name" value="YOP PROTEINS TRANSLOCATION PROTEIN L"/>
    <property type="match status" value="1"/>
</dbReference>
<dbReference type="GO" id="GO:0015031">
    <property type="term" value="P:protein transport"/>
    <property type="evidence" value="ECO:0007669"/>
    <property type="project" value="UniProtKB-KW"/>
</dbReference>
<evidence type="ECO:0000259" key="8">
    <source>
        <dbReference type="Pfam" id="PF02108"/>
    </source>
</evidence>
<keyword evidence="10" id="KW-1185">Reference proteome</keyword>
<evidence type="ECO:0000256" key="2">
    <source>
        <dbReference type="ARBA" id="ARBA00006602"/>
    </source>
</evidence>
<proteinExistence type="inferred from homology"/>
<dbReference type="GO" id="GO:0044781">
    <property type="term" value="P:bacterial-type flagellum organization"/>
    <property type="evidence" value="ECO:0007669"/>
    <property type="project" value="UniProtKB-KW"/>
</dbReference>
<feature type="coiled-coil region" evidence="7">
    <location>
        <begin position="57"/>
        <end position="87"/>
    </location>
</feature>
<comment type="caution">
    <text evidence="9">The sequence shown here is derived from an EMBL/GenBank/DDBJ whole genome shotgun (WGS) entry which is preliminary data.</text>
</comment>
<evidence type="ECO:0000256" key="7">
    <source>
        <dbReference type="SAM" id="Coils"/>
    </source>
</evidence>
<evidence type="ECO:0000256" key="3">
    <source>
        <dbReference type="ARBA" id="ARBA00022448"/>
    </source>
</evidence>
<evidence type="ECO:0000256" key="4">
    <source>
        <dbReference type="ARBA" id="ARBA00022795"/>
    </source>
</evidence>
<keyword evidence="4" id="KW-1005">Bacterial flagellum biogenesis</keyword>
<evidence type="ECO:0000256" key="1">
    <source>
        <dbReference type="ARBA" id="ARBA00003041"/>
    </source>
</evidence>